<dbReference type="Proteomes" id="UP000008495">
    <property type="component" value="Unassembled WGS sequence"/>
</dbReference>
<dbReference type="PANTHER" id="PTHR11614">
    <property type="entry name" value="PHOSPHOLIPASE-RELATED"/>
    <property type="match status" value="1"/>
</dbReference>
<dbReference type="Pfam" id="PF12146">
    <property type="entry name" value="Hydrolase_4"/>
    <property type="match status" value="1"/>
</dbReference>
<dbReference type="GO" id="GO:0016787">
    <property type="term" value="F:hydrolase activity"/>
    <property type="evidence" value="ECO:0007669"/>
    <property type="project" value="UniProtKB-KW"/>
</dbReference>
<gene>
    <name evidence="2" type="ORF">AUCHE_16_01020</name>
</gene>
<keyword evidence="3" id="KW-1185">Reference proteome</keyword>
<name>K6V8Y3_9MICO</name>
<proteinExistence type="predicted"/>
<dbReference type="AlphaFoldDB" id="K6V8Y3"/>
<protein>
    <submittedName>
        <fullName evidence="2">Putative hydrolase</fullName>
    </submittedName>
</protein>
<evidence type="ECO:0000313" key="3">
    <source>
        <dbReference type="Proteomes" id="UP000008495"/>
    </source>
</evidence>
<dbReference type="eggNOG" id="COG2267">
    <property type="taxonomic scope" value="Bacteria"/>
</dbReference>
<dbReference type="RefSeq" id="WP_006503440.1">
    <property type="nucleotide sequence ID" value="NZ_BAGZ01000016.1"/>
</dbReference>
<dbReference type="Gene3D" id="3.40.50.1820">
    <property type="entry name" value="alpha/beta hydrolase"/>
    <property type="match status" value="1"/>
</dbReference>
<organism evidence="2 3">
    <name type="scientific">Austwickia chelonae NBRC 105200</name>
    <dbReference type="NCBI Taxonomy" id="1184607"/>
    <lineage>
        <taxon>Bacteria</taxon>
        <taxon>Bacillati</taxon>
        <taxon>Actinomycetota</taxon>
        <taxon>Actinomycetes</taxon>
        <taxon>Micrococcales</taxon>
        <taxon>Dermatophilaceae</taxon>
        <taxon>Austwickia</taxon>
    </lineage>
</organism>
<dbReference type="InterPro" id="IPR022742">
    <property type="entry name" value="Hydrolase_4"/>
</dbReference>
<accession>K6V8Y3</accession>
<sequence length="336" mass="36107">MGCTEFVAAAVDDLSLHGCSWSPAAPADAPDTDPSRAVVVIVHGMAERCRRYASFAEELAAAGFATYAYDQRGHGRTAVANGRPLGHLADRAGWPLLLADLDEVVRTASARHPGRPVFLFGHSMGSLVVRAYLQTHGDDLAGAVLCGTAGDPGPSRWAGLALARSEAALRGRQARSSTLDRLLFGSFNRPFEQGLPPEQVTGFEWLSTLSREVSAYVADPWCGFVCTTQFYADLLAGIGPVHDRARVSGMPPWLPILLIAGSDDPVGDAWRGVLQTKQLLRDSGVRDVRSQLYRGARHEILNDRCRDRVVRDVLAWLDEQAGATPLNPDGRAGVGS</sequence>
<dbReference type="InterPro" id="IPR029058">
    <property type="entry name" value="AB_hydrolase_fold"/>
</dbReference>
<comment type="caution">
    <text evidence="2">The sequence shown here is derived from an EMBL/GenBank/DDBJ whole genome shotgun (WGS) entry which is preliminary data.</text>
</comment>
<evidence type="ECO:0000313" key="2">
    <source>
        <dbReference type="EMBL" id="GAB78683.1"/>
    </source>
</evidence>
<keyword evidence="2" id="KW-0378">Hydrolase</keyword>
<evidence type="ECO:0000259" key="1">
    <source>
        <dbReference type="Pfam" id="PF12146"/>
    </source>
</evidence>
<dbReference type="InterPro" id="IPR051044">
    <property type="entry name" value="MAG_DAG_Lipase"/>
</dbReference>
<dbReference type="EMBL" id="BAGZ01000016">
    <property type="protein sequence ID" value="GAB78683.1"/>
    <property type="molecule type" value="Genomic_DNA"/>
</dbReference>
<dbReference type="SUPFAM" id="SSF53474">
    <property type="entry name" value="alpha/beta-Hydrolases"/>
    <property type="match status" value="1"/>
</dbReference>
<dbReference type="STRING" id="100225.SAMN05421595_2337"/>
<reference evidence="2 3" key="1">
    <citation type="submission" date="2012-08" db="EMBL/GenBank/DDBJ databases">
        <title>Whole genome shotgun sequence of Austwickia chelonae NBRC 105200.</title>
        <authorList>
            <person name="Yoshida I."/>
            <person name="Hosoyama A."/>
            <person name="Tsuchikane K."/>
            <person name="Katsumata H."/>
            <person name="Ando Y."/>
            <person name="Ohji S."/>
            <person name="Hamada M."/>
            <person name="Tamura T."/>
            <person name="Yamazoe A."/>
            <person name="Yamazaki S."/>
            <person name="Fujita N."/>
        </authorList>
    </citation>
    <scope>NUCLEOTIDE SEQUENCE [LARGE SCALE GENOMIC DNA]</scope>
    <source>
        <strain evidence="2 3">NBRC 105200</strain>
    </source>
</reference>
<dbReference type="OrthoDB" id="9806902at2"/>
<feature type="domain" description="Serine aminopeptidase S33" evidence="1">
    <location>
        <begin position="34"/>
        <end position="304"/>
    </location>
</feature>